<sequence>MIGICSDPKPPFAPRERCAGLRRPGLPFEPQGQAFAGSLRMGHQTRRGQLAEARGQSRGGPSLRGAGGARRKFHAGRPGQGVQRGRAQAAADAAPARRSSSARPPPRQARPNQQGQATHARTHARAGRARGARPGLARRSEEASRLAPRPLPRSRRAGRQAGRQAAGEPSSCLGSPAFACEASQPACLPCACNTPPTSVCPASPYRTHTRAPDLSSVWLRIASLAPLPSRHPSCLPHLPLLVAPSLLPVTFGCLSSPSLPLSLRLAPLALIAITSSTLCTAAISTSTSSCGYHLGSRAANSLEDPRPTVRATFRSI</sequence>
<feature type="region of interest" description="Disordered" evidence="1">
    <location>
        <begin position="1"/>
        <end position="170"/>
    </location>
</feature>
<dbReference type="Proteomes" id="UP000323386">
    <property type="component" value="Unassembled WGS sequence"/>
</dbReference>
<dbReference type="AlphaFoldDB" id="A0A5C3EVN5"/>
<keyword evidence="3" id="KW-1185">Reference proteome</keyword>
<feature type="compositionally biased region" description="Basic residues" evidence="1">
    <location>
        <begin position="120"/>
        <end position="131"/>
    </location>
</feature>
<gene>
    <name evidence="2" type="ORF">PSFLO_01286</name>
</gene>
<proteinExistence type="predicted"/>
<reference evidence="2 3" key="1">
    <citation type="submission" date="2018-03" db="EMBL/GenBank/DDBJ databases">
        <authorList>
            <person name="Guldener U."/>
        </authorList>
    </citation>
    <scope>NUCLEOTIDE SEQUENCE [LARGE SCALE GENOMIC DNA]</scope>
    <source>
        <strain evidence="2 3">DAOM196992</strain>
    </source>
</reference>
<accession>A0A5C3EVN5</accession>
<evidence type="ECO:0000313" key="3">
    <source>
        <dbReference type="Proteomes" id="UP000323386"/>
    </source>
</evidence>
<dbReference type="EMBL" id="OOIP01000003">
    <property type="protein sequence ID" value="SPO35815.1"/>
    <property type="molecule type" value="Genomic_DNA"/>
</dbReference>
<evidence type="ECO:0000313" key="2">
    <source>
        <dbReference type="EMBL" id="SPO35815.1"/>
    </source>
</evidence>
<name>A0A5C3EVN5_9BASI</name>
<evidence type="ECO:0000256" key="1">
    <source>
        <dbReference type="SAM" id="MobiDB-lite"/>
    </source>
</evidence>
<protein>
    <submittedName>
        <fullName evidence="2">Uncharacterized protein</fullName>
    </submittedName>
</protein>
<feature type="compositionally biased region" description="Low complexity" evidence="1">
    <location>
        <begin position="109"/>
        <end position="119"/>
    </location>
</feature>
<feature type="compositionally biased region" description="Low complexity" evidence="1">
    <location>
        <begin position="76"/>
        <end position="102"/>
    </location>
</feature>
<organism evidence="2 3">
    <name type="scientific">Pseudozyma flocculosa</name>
    <dbReference type="NCBI Taxonomy" id="84751"/>
    <lineage>
        <taxon>Eukaryota</taxon>
        <taxon>Fungi</taxon>
        <taxon>Dikarya</taxon>
        <taxon>Basidiomycota</taxon>
        <taxon>Ustilaginomycotina</taxon>
        <taxon>Ustilaginomycetes</taxon>
        <taxon>Ustilaginales</taxon>
        <taxon>Ustilaginaceae</taxon>
        <taxon>Pseudozyma</taxon>
    </lineage>
</organism>